<accession>A0A5N6M6V5</accession>
<dbReference type="EMBL" id="SZYD01000016">
    <property type="protein sequence ID" value="KAD3336157.1"/>
    <property type="molecule type" value="Genomic_DNA"/>
</dbReference>
<dbReference type="Proteomes" id="UP000326396">
    <property type="component" value="Linkage Group LG6"/>
</dbReference>
<organism evidence="1 2">
    <name type="scientific">Mikania micrantha</name>
    <name type="common">bitter vine</name>
    <dbReference type="NCBI Taxonomy" id="192012"/>
    <lineage>
        <taxon>Eukaryota</taxon>
        <taxon>Viridiplantae</taxon>
        <taxon>Streptophyta</taxon>
        <taxon>Embryophyta</taxon>
        <taxon>Tracheophyta</taxon>
        <taxon>Spermatophyta</taxon>
        <taxon>Magnoliopsida</taxon>
        <taxon>eudicotyledons</taxon>
        <taxon>Gunneridae</taxon>
        <taxon>Pentapetalae</taxon>
        <taxon>asterids</taxon>
        <taxon>campanulids</taxon>
        <taxon>Asterales</taxon>
        <taxon>Asteraceae</taxon>
        <taxon>Asteroideae</taxon>
        <taxon>Heliantheae alliance</taxon>
        <taxon>Eupatorieae</taxon>
        <taxon>Mikania</taxon>
    </lineage>
</organism>
<keyword evidence="2" id="KW-1185">Reference proteome</keyword>
<comment type="caution">
    <text evidence="1">The sequence shown here is derived from an EMBL/GenBank/DDBJ whole genome shotgun (WGS) entry which is preliminary data.</text>
</comment>
<proteinExistence type="predicted"/>
<sequence length="113" mass="12771">MPHPSSPYSIYQGEFYRLQFDQDDNELGFFSLLPMRPETEWVQVGRLRCCLREVGGDRRLSEGASIAVCEEPSEEVVGCRRRGLGLRGQEFRSDVAGDVVIGCRPSGTEENRM</sequence>
<dbReference type="AlphaFoldDB" id="A0A5N6M6V5"/>
<protein>
    <submittedName>
        <fullName evidence="1">Uncharacterized protein</fullName>
    </submittedName>
</protein>
<reference evidence="1 2" key="1">
    <citation type="submission" date="2019-05" db="EMBL/GenBank/DDBJ databases">
        <title>Mikania micrantha, genome provides insights into the molecular mechanism of rapid growth.</title>
        <authorList>
            <person name="Liu B."/>
        </authorList>
    </citation>
    <scope>NUCLEOTIDE SEQUENCE [LARGE SCALE GENOMIC DNA]</scope>
    <source>
        <strain evidence="1">NLD-2019</strain>
        <tissue evidence="1">Leaf</tissue>
    </source>
</reference>
<evidence type="ECO:0000313" key="2">
    <source>
        <dbReference type="Proteomes" id="UP000326396"/>
    </source>
</evidence>
<evidence type="ECO:0000313" key="1">
    <source>
        <dbReference type="EMBL" id="KAD3336157.1"/>
    </source>
</evidence>
<name>A0A5N6M6V5_9ASTR</name>
<gene>
    <name evidence="1" type="ORF">E3N88_31676</name>
</gene>